<accession>A0A4Y2JZD1</accession>
<evidence type="ECO:0000313" key="2">
    <source>
        <dbReference type="Proteomes" id="UP000499080"/>
    </source>
</evidence>
<protein>
    <submittedName>
        <fullName evidence="1">Uncharacterized protein</fullName>
    </submittedName>
</protein>
<reference evidence="1 2" key="1">
    <citation type="journal article" date="2019" name="Sci. Rep.">
        <title>Orb-weaving spider Araneus ventricosus genome elucidates the spidroin gene catalogue.</title>
        <authorList>
            <person name="Kono N."/>
            <person name="Nakamura H."/>
            <person name="Ohtoshi R."/>
            <person name="Moran D.A.P."/>
            <person name="Shinohara A."/>
            <person name="Yoshida Y."/>
            <person name="Fujiwara M."/>
            <person name="Mori M."/>
            <person name="Tomita M."/>
            <person name="Arakawa K."/>
        </authorList>
    </citation>
    <scope>NUCLEOTIDE SEQUENCE [LARGE SCALE GENOMIC DNA]</scope>
</reference>
<dbReference type="AlphaFoldDB" id="A0A4Y2JZD1"/>
<sequence>MTATVIAGILRPSPSSHYRPRPLRRSNVLSWEKDSRHPQLLCSHPGVRIRLLTRRLLIYVGSWCPQVGVGPGVESNNAHVTKLEVLISGESSHFLLLLQHRDKVNHMDRTLIFYSFLPEGFYQDWDEVIKMTVDLFLNSKTMALTLLIGNRLGMFPI</sequence>
<dbReference type="EMBL" id="BGPR01004011">
    <property type="protein sequence ID" value="GBM94919.1"/>
    <property type="molecule type" value="Genomic_DNA"/>
</dbReference>
<gene>
    <name evidence="1" type="ORF">AVEN_69272_1</name>
</gene>
<proteinExistence type="predicted"/>
<evidence type="ECO:0000313" key="1">
    <source>
        <dbReference type="EMBL" id="GBM94919.1"/>
    </source>
</evidence>
<comment type="caution">
    <text evidence="1">The sequence shown here is derived from an EMBL/GenBank/DDBJ whole genome shotgun (WGS) entry which is preliminary data.</text>
</comment>
<organism evidence="1 2">
    <name type="scientific">Araneus ventricosus</name>
    <name type="common">Orbweaver spider</name>
    <name type="synonym">Epeira ventricosa</name>
    <dbReference type="NCBI Taxonomy" id="182803"/>
    <lineage>
        <taxon>Eukaryota</taxon>
        <taxon>Metazoa</taxon>
        <taxon>Ecdysozoa</taxon>
        <taxon>Arthropoda</taxon>
        <taxon>Chelicerata</taxon>
        <taxon>Arachnida</taxon>
        <taxon>Araneae</taxon>
        <taxon>Araneomorphae</taxon>
        <taxon>Entelegynae</taxon>
        <taxon>Araneoidea</taxon>
        <taxon>Araneidae</taxon>
        <taxon>Araneus</taxon>
    </lineage>
</organism>
<keyword evidence="2" id="KW-1185">Reference proteome</keyword>
<name>A0A4Y2JZD1_ARAVE</name>
<dbReference type="Proteomes" id="UP000499080">
    <property type="component" value="Unassembled WGS sequence"/>
</dbReference>